<name>A0ABD1TJW2_9LAMI</name>
<organism evidence="2 3">
    <name type="scientific">Abeliophyllum distichum</name>
    <dbReference type="NCBI Taxonomy" id="126358"/>
    <lineage>
        <taxon>Eukaryota</taxon>
        <taxon>Viridiplantae</taxon>
        <taxon>Streptophyta</taxon>
        <taxon>Embryophyta</taxon>
        <taxon>Tracheophyta</taxon>
        <taxon>Spermatophyta</taxon>
        <taxon>Magnoliopsida</taxon>
        <taxon>eudicotyledons</taxon>
        <taxon>Gunneridae</taxon>
        <taxon>Pentapetalae</taxon>
        <taxon>asterids</taxon>
        <taxon>lamiids</taxon>
        <taxon>Lamiales</taxon>
        <taxon>Oleaceae</taxon>
        <taxon>Forsythieae</taxon>
        <taxon>Abeliophyllum</taxon>
    </lineage>
</organism>
<keyword evidence="2" id="KW-0695">RNA-directed DNA polymerase</keyword>
<evidence type="ECO:0000256" key="1">
    <source>
        <dbReference type="SAM" id="MobiDB-lite"/>
    </source>
</evidence>
<gene>
    <name evidence="2" type="ORF">Adt_18335</name>
</gene>
<proteinExistence type="predicted"/>
<evidence type="ECO:0000313" key="3">
    <source>
        <dbReference type="Proteomes" id="UP001604336"/>
    </source>
</evidence>
<accession>A0ABD1TJW2</accession>
<dbReference type="AlphaFoldDB" id="A0ABD1TJW2"/>
<protein>
    <submittedName>
        <fullName evidence="2">Reverse transcriptase</fullName>
    </submittedName>
</protein>
<comment type="caution">
    <text evidence="2">The sequence shown here is derived from an EMBL/GenBank/DDBJ whole genome shotgun (WGS) entry which is preliminary data.</text>
</comment>
<dbReference type="Proteomes" id="UP001604336">
    <property type="component" value="Unassembled WGS sequence"/>
</dbReference>
<sequence>MTLRRGKLFDNQVGISKRNTSQSISTGSTPTDDSVQEAPKENNAPSYIPKVPFPHRLRSGIMQLSFDNMTIELNVFNVNKQPHDNEDVANVDMIEAIVDDSFVSINCDVALNMCLPNFGSYFDVDSAINEVNVLLELVPVMDAITWKQKIEPLPTSENKNIPSVPTPPSKLKLKELPDTLKYVFLGKADTLPVDEKVEVFVVRVRAKCYTKIIFLQGAQIKIF</sequence>
<feature type="region of interest" description="Disordered" evidence="1">
    <location>
        <begin position="1"/>
        <end position="49"/>
    </location>
</feature>
<keyword evidence="2" id="KW-0548">Nucleotidyltransferase</keyword>
<reference evidence="3" key="1">
    <citation type="submission" date="2024-07" db="EMBL/GenBank/DDBJ databases">
        <title>Two chromosome-level genome assemblies of Korean endemic species Abeliophyllum distichum and Forsythia ovata (Oleaceae).</title>
        <authorList>
            <person name="Jang H."/>
        </authorList>
    </citation>
    <scope>NUCLEOTIDE SEQUENCE [LARGE SCALE GENOMIC DNA]</scope>
</reference>
<feature type="compositionally biased region" description="Polar residues" evidence="1">
    <location>
        <begin position="13"/>
        <end position="33"/>
    </location>
</feature>
<keyword evidence="3" id="KW-1185">Reference proteome</keyword>
<dbReference type="GO" id="GO:0003964">
    <property type="term" value="F:RNA-directed DNA polymerase activity"/>
    <property type="evidence" value="ECO:0007669"/>
    <property type="project" value="UniProtKB-KW"/>
</dbReference>
<keyword evidence="2" id="KW-0808">Transferase</keyword>
<evidence type="ECO:0000313" key="2">
    <source>
        <dbReference type="EMBL" id="KAL2512735.1"/>
    </source>
</evidence>
<dbReference type="EMBL" id="JBFOLK010000005">
    <property type="protein sequence ID" value="KAL2512735.1"/>
    <property type="molecule type" value="Genomic_DNA"/>
</dbReference>